<evidence type="ECO:0000313" key="3">
    <source>
        <dbReference type="Proteomes" id="UP001217417"/>
    </source>
</evidence>
<name>A0AAD7QWA0_9ASCO</name>
<evidence type="ECO:0000256" key="1">
    <source>
        <dbReference type="SAM" id="MobiDB-lite"/>
    </source>
</evidence>
<evidence type="ECO:0000313" key="2">
    <source>
        <dbReference type="EMBL" id="KAJ8102066.1"/>
    </source>
</evidence>
<dbReference type="GeneID" id="80885868"/>
<keyword evidence="3" id="KW-1185">Reference proteome</keyword>
<protein>
    <submittedName>
        <fullName evidence="2">Uncharacterized protein</fullName>
    </submittedName>
</protein>
<feature type="region of interest" description="Disordered" evidence="1">
    <location>
        <begin position="214"/>
        <end position="242"/>
    </location>
</feature>
<accession>A0AAD7QWA0</accession>
<gene>
    <name evidence="2" type="ORF">POJ06DRAFT_299972</name>
</gene>
<reference evidence="2" key="1">
    <citation type="submission" date="2023-03" db="EMBL/GenBank/DDBJ databases">
        <title>Near-Complete genome sequence of Lipomyces tetrasporous NRRL Y-64009, an oleaginous yeast capable of growing on lignocellulosic hydrolysates.</title>
        <authorList>
            <consortium name="Lawrence Berkeley National Laboratory"/>
            <person name="Jagtap S.S."/>
            <person name="Liu J.-J."/>
            <person name="Walukiewicz H.E."/>
            <person name="Pangilinan J."/>
            <person name="Lipzen A."/>
            <person name="Ahrendt S."/>
            <person name="Koriabine M."/>
            <person name="Cobaugh K."/>
            <person name="Salamov A."/>
            <person name="Yoshinaga Y."/>
            <person name="Ng V."/>
            <person name="Daum C."/>
            <person name="Grigoriev I.V."/>
            <person name="Slininger P.J."/>
            <person name="Dien B.S."/>
            <person name="Jin Y.-S."/>
            <person name="Rao C.V."/>
        </authorList>
    </citation>
    <scope>NUCLEOTIDE SEQUENCE</scope>
    <source>
        <strain evidence="2">NRRL Y-64009</strain>
    </source>
</reference>
<dbReference type="RefSeq" id="XP_056045516.1">
    <property type="nucleotide sequence ID" value="XM_056190702.1"/>
</dbReference>
<dbReference type="AlphaFoldDB" id="A0AAD7QWA0"/>
<dbReference type="Proteomes" id="UP001217417">
    <property type="component" value="Unassembled WGS sequence"/>
</dbReference>
<sequence length="297" mass="32159">MATRSLSSSLSSLDSLCSEISVAVSDSTSGSASTLSSDIQINSPSLEFILEALEAEQLLDEEMEAIENDSLFLQFLLSLMDPDSDDGAEAESFYSSSTATNYSWSIPSARYSSSDSAGELSLENPNFLPAALTEDEIDRQVPLDLGIAPLSLLDHGARLQHYGFASSSESLQEVPTTGVSEIGDNSTKRQSIVFLRSGHITELEHIALFAPQTSISDMPRPTHTLESQSLTETTPPQPPAFADLDPSRYEYRPDSVTSLDSVSLLCSNMDNEYAYDDDAYLFSTNELSIMGDNSLTT</sequence>
<dbReference type="EMBL" id="JARPMG010000003">
    <property type="protein sequence ID" value="KAJ8102066.1"/>
    <property type="molecule type" value="Genomic_DNA"/>
</dbReference>
<organism evidence="2 3">
    <name type="scientific">Lipomyces tetrasporus</name>
    <dbReference type="NCBI Taxonomy" id="54092"/>
    <lineage>
        <taxon>Eukaryota</taxon>
        <taxon>Fungi</taxon>
        <taxon>Dikarya</taxon>
        <taxon>Ascomycota</taxon>
        <taxon>Saccharomycotina</taxon>
        <taxon>Lipomycetes</taxon>
        <taxon>Lipomycetales</taxon>
        <taxon>Lipomycetaceae</taxon>
        <taxon>Lipomyces</taxon>
    </lineage>
</organism>
<comment type="caution">
    <text evidence="2">The sequence shown here is derived from an EMBL/GenBank/DDBJ whole genome shotgun (WGS) entry which is preliminary data.</text>
</comment>
<feature type="compositionally biased region" description="Polar residues" evidence="1">
    <location>
        <begin position="224"/>
        <end position="234"/>
    </location>
</feature>
<proteinExistence type="predicted"/>